<dbReference type="GO" id="GO:0071973">
    <property type="term" value="P:bacterial-type flagellum-dependent cell motility"/>
    <property type="evidence" value="ECO:0007669"/>
    <property type="project" value="TreeGrafter"/>
</dbReference>
<dbReference type="Pfam" id="PF02561">
    <property type="entry name" value="FliS"/>
    <property type="match status" value="1"/>
</dbReference>
<evidence type="ECO:0000256" key="2">
    <source>
        <dbReference type="ARBA" id="ARBA00008787"/>
    </source>
</evidence>
<evidence type="ECO:0000313" key="7">
    <source>
        <dbReference type="EMBL" id="TXC63783.1"/>
    </source>
</evidence>
<evidence type="ECO:0000313" key="8">
    <source>
        <dbReference type="Proteomes" id="UP000321249"/>
    </source>
</evidence>
<comment type="subcellular location">
    <subcellularLocation>
        <location evidence="1 6">Cytoplasm</location>
        <location evidence="1 6">Cytosol</location>
    </subcellularLocation>
</comment>
<evidence type="ECO:0000256" key="5">
    <source>
        <dbReference type="ARBA" id="ARBA00023186"/>
    </source>
</evidence>
<name>A0A5C6TTN2_9SPHN</name>
<dbReference type="PANTHER" id="PTHR34773:SF1">
    <property type="entry name" value="FLAGELLAR SECRETION CHAPERONE FLIS"/>
    <property type="match status" value="1"/>
</dbReference>
<dbReference type="CDD" id="cd16098">
    <property type="entry name" value="FliS"/>
    <property type="match status" value="1"/>
</dbReference>
<protein>
    <recommendedName>
        <fullName evidence="6">Flagellar secretion chaperone FliS</fullName>
    </recommendedName>
</protein>
<evidence type="ECO:0000256" key="3">
    <source>
        <dbReference type="ARBA" id="ARBA00022490"/>
    </source>
</evidence>
<proteinExistence type="inferred from homology"/>
<keyword evidence="4 6" id="KW-1005">Bacterial flagellum biogenesis</keyword>
<evidence type="ECO:0000256" key="4">
    <source>
        <dbReference type="ARBA" id="ARBA00022795"/>
    </source>
</evidence>
<organism evidence="7 8">
    <name type="scientific">Allosphingosinicella ginsenosidimutans</name>
    <dbReference type="NCBI Taxonomy" id="1176539"/>
    <lineage>
        <taxon>Bacteria</taxon>
        <taxon>Pseudomonadati</taxon>
        <taxon>Pseudomonadota</taxon>
        <taxon>Alphaproteobacteria</taxon>
        <taxon>Sphingomonadales</taxon>
        <taxon>Sphingomonadaceae</taxon>
        <taxon>Allosphingosinicella</taxon>
    </lineage>
</organism>
<dbReference type="EMBL" id="VOQQ01000001">
    <property type="protein sequence ID" value="TXC63783.1"/>
    <property type="molecule type" value="Genomic_DNA"/>
</dbReference>
<dbReference type="RefSeq" id="WP_147043190.1">
    <property type="nucleotide sequence ID" value="NZ_BAABIR010000004.1"/>
</dbReference>
<dbReference type="SUPFAM" id="SSF101116">
    <property type="entry name" value="Flagellar export chaperone FliS"/>
    <property type="match status" value="1"/>
</dbReference>
<keyword evidence="7" id="KW-0966">Cell projection</keyword>
<dbReference type="Gene3D" id="1.20.120.340">
    <property type="entry name" value="Flagellar protein FliS"/>
    <property type="match status" value="1"/>
</dbReference>
<sequence>MYVQRGQFGARARYQSVDLASRIEGATPHRLVQIMFDELIKAIDALTVAVRRRDLSQRAQRQSRALAILNGLETSLDFEKGGEIATGLAGIYRQARRTLVQACRDDDAEAIAKAGQQLGEIASAWSAIGERGR</sequence>
<comment type="similarity">
    <text evidence="2 6">Belongs to the FliS family.</text>
</comment>
<keyword evidence="7" id="KW-0969">Cilium</keyword>
<accession>A0A5C6TTN2</accession>
<reference evidence="7 8" key="1">
    <citation type="journal article" date="2015" name="J. Microbiol.">
        <title>Sphingosinicella ginsenosidimutans sp. nov., with ginsenoside converting activity.</title>
        <authorList>
            <person name="Kim J.K."/>
            <person name="Kang M.S."/>
            <person name="Park S.C."/>
            <person name="Kim K.M."/>
            <person name="Choi K."/>
            <person name="Yoon M.H."/>
            <person name="Im W.T."/>
        </authorList>
    </citation>
    <scope>NUCLEOTIDE SEQUENCE [LARGE SCALE GENOMIC DNA]</scope>
    <source>
        <strain evidence="7 8">BS-11</strain>
    </source>
</reference>
<dbReference type="Proteomes" id="UP000321249">
    <property type="component" value="Unassembled WGS sequence"/>
</dbReference>
<evidence type="ECO:0000256" key="1">
    <source>
        <dbReference type="ARBA" id="ARBA00004514"/>
    </source>
</evidence>
<dbReference type="GO" id="GO:0005829">
    <property type="term" value="C:cytosol"/>
    <property type="evidence" value="ECO:0007669"/>
    <property type="project" value="UniProtKB-SubCell"/>
</dbReference>
<dbReference type="InterPro" id="IPR003713">
    <property type="entry name" value="FliS"/>
</dbReference>
<dbReference type="NCBIfam" id="TIGR00208">
    <property type="entry name" value="fliS"/>
    <property type="match status" value="1"/>
</dbReference>
<dbReference type="PANTHER" id="PTHR34773">
    <property type="entry name" value="FLAGELLAR SECRETION CHAPERONE FLIS"/>
    <property type="match status" value="1"/>
</dbReference>
<dbReference type="GO" id="GO:0044780">
    <property type="term" value="P:bacterial-type flagellum assembly"/>
    <property type="evidence" value="ECO:0007669"/>
    <property type="project" value="InterPro"/>
</dbReference>
<gene>
    <name evidence="7" type="primary">fliS</name>
    <name evidence="7" type="ORF">FRZ32_08990</name>
</gene>
<dbReference type="AlphaFoldDB" id="A0A5C6TTN2"/>
<keyword evidence="3 6" id="KW-0963">Cytoplasm</keyword>
<comment type="caution">
    <text evidence="7">The sequence shown here is derived from an EMBL/GenBank/DDBJ whole genome shotgun (WGS) entry which is preliminary data.</text>
</comment>
<keyword evidence="5" id="KW-0143">Chaperone</keyword>
<dbReference type="PIRSF" id="PIRSF039090">
    <property type="entry name" value="Flis"/>
    <property type="match status" value="1"/>
</dbReference>
<dbReference type="InterPro" id="IPR036584">
    <property type="entry name" value="FliS_sf"/>
</dbReference>
<dbReference type="OrthoDB" id="7355300at2"/>
<keyword evidence="7" id="KW-0282">Flagellum</keyword>
<keyword evidence="8" id="KW-1185">Reference proteome</keyword>
<evidence type="ECO:0000256" key="6">
    <source>
        <dbReference type="PIRNR" id="PIRNR039090"/>
    </source>
</evidence>